<organism evidence="2">
    <name type="scientific">Streptomyces pactum</name>
    <dbReference type="NCBI Taxonomy" id="68249"/>
    <lineage>
        <taxon>Bacteria</taxon>
        <taxon>Bacillati</taxon>
        <taxon>Actinomycetota</taxon>
        <taxon>Actinomycetes</taxon>
        <taxon>Kitasatosporales</taxon>
        <taxon>Streptomycetaceae</taxon>
        <taxon>Streptomyces</taxon>
    </lineage>
</organism>
<dbReference type="Gene3D" id="3.10.450.50">
    <property type="match status" value="1"/>
</dbReference>
<sequence>MTAFEVDQIAERVRRYYALVDDGDVRGVVGLFADRAVYERPGYEPIVGRDGLDAFYRGARVIDTGSHTVVRLVVGAADAAVEGEFRGTLKDGSEVDLRFADFFRLNEDLLFEARNTYFFSPMV</sequence>
<evidence type="ECO:0000259" key="1">
    <source>
        <dbReference type="Pfam" id="PF12680"/>
    </source>
</evidence>
<feature type="domain" description="SnoaL-like" evidence="1">
    <location>
        <begin position="13"/>
        <end position="109"/>
    </location>
</feature>
<dbReference type="SUPFAM" id="SSF54427">
    <property type="entry name" value="NTF2-like"/>
    <property type="match status" value="1"/>
</dbReference>
<dbReference type="AlphaFoldDB" id="A0A291S0B1"/>
<keyword evidence="2" id="KW-0413">Isomerase</keyword>
<protein>
    <submittedName>
        <fullName evidence="2">Ketosteroid isomerase-like protein</fullName>
    </submittedName>
</protein>
<dbReference type="Pfam" id="PF12680">
    <property type="entry name" value="SnoaL_2"/>
    <property type="match status" value="1"/>
</dbReference>
<dbReference type="EMBL" id="MG012231">
    <property type="protein sequence ID" value="ATL73050.1"/>
    <property type="molecule type" value="Genomic_DNA"/>
</dbReference>
<dbReference type="GO" id="GO:0016853">
    <property type="term" value="F:isomerase activity"/>
    <property type="evidence" value="ECO:0007669"/>
    <property type="project" value="UniProtKB-KW"/>
</dbReference>
<reference evidence="2" key="1">
    <citation type="journal article" date="2017" name="Org. Lett.">
        <title>Genome Mining and Activation of a Silent PKS/NRPS Gene Cluster Direct the Production of Totopotensamides.</title>
        <authorList>
            <person name="Chen R."/>
            <person name="Zhang Q."/>
            <person name="Tan B."/>
            <person name="Zheng L."/>
            <person name="Li H."/>
            <person name="Zhu Y."/>
            <person name="Zhang C."/>
        </authorList>
    </citation>
    <scope>NUCLEOTIDE SEQUENCE</scope>
    <source>
        <strain evidence="2">SCSIO 02999</strain>
    </source>
</reference>
<accession>A0A291S0B1</accession>
<dbReference type="InterPro" id="IPR037401">
    <property type="entry name" value="SnoaL-like"/>
</dbReference>
<evidence type="ECO:0000313" key="2">
    <source>
        <dbReference type="EMBL" id="ATL73050.1"/>
    </source>
</evidence>
<proteinExistence type="predicted"/>
<dbReference type="InterPro" id="IPR032710">
    <property type="entry name" value="NTF2-like_dom_sf"/>
</dbReference>
<name>A0A291S0B1_9ACTN</name>